<dbReference type="RefSeq" id="WP_320633936.1">
    <property type="nucleotide sequence ID" value="NZ_JAXDZJ010000093.1"/>
</dbReference>
<dbReference type="InterPro" id="IPR028082">
    <property type="entry name" value="Peripla_BP_I"/>
</dbReference>
<evidence type="ECO:0000256" key="1">
    <source>
        <dbReference type="ARBA" id="ARBA00010062"/>
    </source>
</evidence>
<keyword evidence="6" id="KW-1185">Reference proteome</keyword>
<protein>
    <submittedName>
        <fullName evidence="5">ABC transporter substrate-binding protein</fullName>
    </submittedName>
</protein>
<proteinExistence type="inferred from homology"/>
<dbReference type="PANTHER" id="PTHR30483">
    <property type="entry name" value="LEUCINE-SPECIFIC-BINDING PROTEIN"/>
    <property type="match status" value="1"/>
</dbReference>
<dbReference type="InterPro" id="IPR051010">
    <property type="entry name" value="BCAA_transport"/>
</dbReference>
<dbReference type="CDD" id="cd06347">
    <property type="entry name" value="PBP1_ABC_LivK_ligand_binding-like"/>
    <property type="match status" value="1"/>
</dbReference>
<evidence type="ECO:0000256" key="3">
    <source>
        <dbReference type="SAM" id="SignalP"/>
    </source>
</evidence>
<evidence type="ECO:0000259" key="4">
    <source>
        <dbReference type="Pfam" id="PF13458"/>
    </source>
</evidence>
<dbReference type="PANTHER" id="PTHR30483:SF6">
    <property type="entry name" value="PERIPLASMIC BINDING PROTEIN OF ABC TRANSPORTER FOR NATURAL AMINO ACIDS"/>
    <property type="match status" value="1"/>
</dbReference>
<reference evidence="5 6" key="1">
    <citation type="submission" date="2019-08" db="EMBL/GenBank/DDBJ databases">
        <title>In-depth cultivation of the pig gut microbiome towards novel bacterial diversity and tailored functional studies.</title>
        <authorList>
            <person name="Wylensek D."/>
            <person name="Hitch T.C.A."/>
            <person name="Clavel T."/>
        </authorList>
    </citation>
    <scope>NUCLEOTIDE SEQUENCE [LARGE SCALE GENOMIC DNA]</scope>
    <source>
        <strain evidence="5 6">SM-530-WT-4B</strain>
    </source>
</reference>
<dbReference type="AlphaFoldDB" id="A0A6L5YD03"/>
<feature type="domain" description="Leucine-binding protein" evidence="4">
    <location>
        <begin position="25"/>
        <end position="345"/>
    </location>
</feature>
<evidence type="ECO:0000313" key="6">
    <source>
        <dbReference type="Proteomes" id="UP000473699"/>
    </source>
</evidence>
<dbReference type="InterPro" id="IPR028081">
    <property type="entry name" value="Leu-bd"/>
</dbReference>
<comment type="similarity">
    <text evidence="1">Belongs to the leucine-binding protein family.</text>
</comment>
<dbReference type="Pfam" id="PF13458">
    <property type="entry name" value="Peripla_BP_6"/>
    <property type="match status" value="1"/>
</dbReference>
<dbReference type="Gene3D" id="3.40.50.2300">
    <property type="match status" value="2"/>
</dbReference>
<evidence type="ECO:0000256" key="2">
    <source>
        <dbReference type="ARBA" id="ARBA00022729"/>
    </source>
</evidence>
<evidence type="ECO:0000313" key="5">
    <source>
        <dbReference type="EMBL" id="MST56059.1"/>
    </source>
</evidence>
<comment type="caution">
    <text evidence="5">The sequence shown here is derived from an EMBL/GenBank/DDBJ whole genome shotgun (WGS) entry which is preliminary data.</text>
</comment>
<feature type="signal peptide" evidence="3">
    <location>
        <begin position="1"/>
        <end position="20"/>
    </location>
</feature>
<dbReference type="SUPFAM" id="SSF53822">
    <property type="entry name" value="Periplasmic binding protein-like I"/>
    <property type="match status" value="1"/>
</dbReference>
<dbReference type="Proteomes" id="UP000473699">
    <property type="component" value="Unassembled WGS sequence"/>
</dbReference>
<gene>
    <name evidence="5" type="ORF">FYJ74_08450</name>
</gene>
<feature type="chain" id="PRO_5027040016" evidence="3">
    <location>
        <begin position="21"/>
        <end position="383"/>
    </location>
</feature>
<name>A0A6L5YD03_9BACT</name>
<organism evidence="5 6">
    <name type="scientific">Pyramidobacter porci</name>
    <dbReference type="NCBI Taxonomy" id="2605789"/>
    <lineage>
        <taxon>Bacteria</taxon>
        <taxon>Thermotogati</taxon>
        <taxon>Synergistota</taxon>
        <taxon>Synergistia</taxon>
        <taxon>Synergistales</taxon>
        <taxon>Dethiosulfovibrionaceae</taxon>
        <taxon>Pyramidobacter</taxon>
    </lineage>
</organism>
<keyword evidence="2 3" id="KW-0732">Signal</keyword>
<accession>A0A6L5YD03</accession>
<sequence length="383" mass="42567">MKKFLSIILAVAMFAFPAFAAEEVLVGEISTSTGDFAAYGFAEVESVKIALEEINAAGGVKVGDKMLPMRVIQYDCRTRNEDMVNAARRLVNQDKVVAVIGPSGSGLCISAAAVFNRGHVAHLGTLPTNPMVTMDERGKVRPYNFRICFLDPYQGAILATFAVKNLNLMKAAVLYDVSSDYSQGLREFFVNEYRKMGGEVVADEGHRGEDVDFRAQLTKFKEAKPDILVFPTMGKCTPLAIKQAREMGFTCPIIGGDGYGDFWWEIAGEAMENTYWVSHVDKGDPKLKGFFDKFEQKTGTECKEFMNAMMAYDCLYWLKDAIERAGSLDPEKVRDALEQTKDLKLMHCTLTMDEFHNPKGKEGIMLKAEGGKTSYFATIKPEM</sequence>
<dbReference type="EMBL" id="VUNH01000008">
    <property type="protein sequence ID" value="MST56059.1"/>
    <property type="molecule type" value="Genomic_DNA"/>
</dbReference>